<evidence type="ECO:0000256" key="3">
    <source>
        <dbReference type="SAM" id="MobiDB-lite"/>
    </source>
</evidence>
<dbReference type="InterPro" id="IPR039225">
    <property type="entry name" value="AHDC1"/>
</dbReference>
<dbReference type="InParanoid" id="G1MPG0"/>
<dbReference type="Proteomes" id="UP000008912">
    <property type="component" value="Unassembled WGS sequence"/>
</dbReference>
<feature type="region of interest" description="Disordered" evidence="3">
    <location>
        <begin position="1152"/>
        <end position="1174"/>
    </location>
</feature>
<dbReference type="GO" id="GO:0140585">
    <property type="term" value="F:promoter-enhancer loop anchoring activity"/>
    <property type="evidence" value="ECO:0007669"/>
    <property type="project" value="Ensembl"/>
</dbReference>
<evidence type="ECO:0000313" key="5">
    <source>
        <dbReference type="Ensembl" id="ENSAMEP00000021262.2"/>
    </source>
</evidence>
<evidence type="ECO:0000256" key="1">
    <source>
        <dbReference type="ARBA" id="ARBA00004123"/>
    </source>
</evidence>
<keyword evidence="6" id="KW-1185">Reference proteome</keyword>
<feature type="compositionally biased region" description="Polar residues" evidence="3">
    <location>
        <begin position="1453"/>
        <end position="1466"/>
    </location>
</feature>
<dbReference type="GeneTree" id="ENSGT00390000018883"/>
<feature type="region of interest" description="Disordered" evidence="3">
    <location>
        <begin position="532"/>
        <end position="670"/>
    </location>
</feature>
<organism evidence="5 6">
    <name type="scientific">Ailuropoda melanoleuca</name>
    <name type="common">Giant panda</name>
    <dbReference type="NCBI Taxonomy" id="9646"/>
    <lineage>
        <taxon>Eukaryota</taxon>
        <taxon>Metazoa</taxon>
        <taxon>Chordata</taxon>
        <taxon>Craniata</taxon>
        <taxon>Vertebrata</taxon>
        <taxon>Euteleostomi</taxon>
        <taxon>Mammalia</taxon>
        <taxon>Eutheria</taxon>
        <taxon>Laurasiatheria</taxon>
        <taxon>Carnivora</taxon>
        <taxon>Caniformia</taxon>
        <taxon>Ursidae</taxon>
        <taxon>Ailuropoda</taxon>
    </lineage>
</organism>
<feature type="compositionally biased region" description="Basic residues" evidence="3">
    <location>
        <begin position="597"/>
        <end position="607"/>
    </location>
</feature>
<feature type="compositionally biased region" description="Acidic residues" evidence="3">
    <location>
        <begin position="434"/>
        <end position="443"/>
    </location>
</feature>
<sequence>MEKSKGQLHIHPAWKSAFTVSLNSSSHTCILNGSLPTCLPIGLDPRACPAKCVQRAPVSGQLSGCRRDHPGITGEDRPFLLSQTLSTQPAQALSTPRGLGSGRSCSTAPPADSQQLAEPPGPGALSLPGQPGVGWREHRGSWGWCMEEAVSGWAVATLTIQIPCLVAHRDLQCDSPGGRAEGPGPGFSHPHVSPGPARRPAEDKVRMRVKPQGLVVTSSAVCSSPDYLREPKYYPGGPPTPRPLLPTRPPASPPDKAFAHTFSENPRPPPRRDPSTRRPPVLAKGDDPLPPRAARPVSQARCPTPAGDGNSSRRRWDNGRVKLRPVVRLIDIMKDLTRLSQDLQHSGVHLDCGGLRLSRPPAPPPGDLQYSFFSSPSLANSIRSPEERATPHAKSERPSHPLYEPEPEPRDSPQPGQGHSPGATAAATGLPPEPEPDGPDYSELADADILSELASLTCPEAQLLEAQALEPPSPEPEPQLLDPQPRFLDPQALEPLGEALELPPLQPLADPLGLPGLALQALDTLPDSLESQLLDPQALDPLPKLLDVPGRRLEPQQPLGPCPLGETLRLDLCSPHGPHGPEGHPKYALRRTDRPKILCRRRKAGRGRKADAGPEGRLLSLPMPTGLAAALAEPPPPPPPPPPALPGPGPVPELEPESSQTPVVPTRKGKCRGVRRMVVKMAKIPVSLGRRNKTTYKVSSLSSSLSVEGKELGLRVSAEPTPLLKMKNNGRNVVVVFPPGEMPIILKRKRGRPPKNLLLGPGKPKEPAVVAAEAATVAAATMAMPEVKKRRRRKQKLASPQPSYAADANDSKAEYSDVLAKLAFLNRQSQCAGRCSPPRCWTPSEPESVHQAPDTQSISHFLHRVQGFRRRGGKAGGFGGRGGGHAAKAARCSFSDFFEGIGKKKKVVAVAAAGVGGPSLTELGHPRKRGRGEVDAMTGKPKRKRRSRKNGTLFPEQVPGGPGFGEAGAEWAGDKGGGWAPHHGHPGGQAGRNCGFQGTEAQAFASTGLESGASGRGSYYGTGAPAGQTELSQERQNLFTGYFRSLLDSDDSSDLLDFALSASRPESRKASGTYAGPPASTLPAQRGLATFPSRGAKASPVAVGSSGAGADPSFQPVLPARQTFPPGRAASYGITPATSDCRAAETFPKLAPPPSAVARSPTAHPPASTYPPQYGGYGAGQSVFAPAKPFTGQDCANSKDCSFAYGSGSSLPASPSSAHSAGYAPPPTGGPCLPPSKASFFNSSEGAPFSGSAPTPLRCDSRASTVSPGGYMVPKGTTASAASAASASSSSSSFQPSPENCRQFAGASQWPFRQGYGGLDWASEAFSQLYNPGFDCHVSEPNVILDISNYTPQKVKQQTAVSETFSESSSDSTQFNQPVSGGFRRANSEASSSEGQSSLSSLEKLMMDWNEASSAPGYNWNQSVLFQSSSKPGRGRRKKVDLFEASHLGFPSSASATASGYPSKRSTGPRQPRGGRGGGACSAKKERGGAAAKAKFIPKPQPVNPLFQDSPDLGLDYYSGDSSMSPLPSQSRAFGVGERDPCDFMGPYSMNPSTPSDGTFGQGFHCDSPSLGAPDLDGKHFPPLAHPPTVFDAGLQKAYSPTCSPTLGFKEELRPPPTKLAACEPLKHGLQGASLGHAAAAQAHLSCRDLPLGQPHYDSPSCKGAAYWYPPGSAARSPPYEGKVGTGLLADFLGRTEAACLSAPHLASPPATPKADKEPLEMARPPGPPRGPAAAAAGYGCPLLSDLTLSPVPRDSLLPLQDTAYRYPGFMPQAHPGLGGGPKSGFLGPMAEPHPEDTFTVTSL</sequence>
<feature type="compositionally biased region" description="Pro residues" evidence="3">
    <location>
        <begin position="633"/>
        <end position="653"/>
    </location>
</feature>
<dbReference type="Pfam" id="PF15735">
    <property type="entry name" value="DUF4683"/>
    <property type="match status" value="1"/>
</dbReference>
<feature type="compositionally biased region" description="Pro residues" evidence="3">
    <location>
        <begin position="236"/>
        <end position="253"/>
    </location>
</feature>
<dbReference type="GO" id="GO:0043589">
    <property type="term" value="P:skin morphogenesis"/>
    <property type="evidence" value="ECO:0007669"/>
    <property type="project" value="Ensembl"/>
</dbReference>
<evidence type="ECO:0000259" key="4">
    <source>
        <dbReference type="Pfam" id="PF15735"/>
    </source>
</evidence>
<feature type="region of interest" description="Disordered" evidence="3">
    <location>
        <begin position="1361"/>
        <end position="1399"/>
    </location>
</feature>
<proteinExistence type="predicted"/>
<dbReference type="PANTHER" id="PTHR15617:SF1">
    <property type="entry name" value="TRANSCRIPTION FACTOR GIBBIN"/>
    <property type="match status" value="1"/>
</dbReference>
<reference evidence="5 6" key="1">
    <citation type="journal article" date="2010" name="Nature">
        <title>The sequence and de novo assembly of the giant panda genome.</title>
        <authorList>
            <person name="Li R."/>
            <person name="Fan W."/>
            <person name="Tian G."/>
            <person name="Zhu H."/>
            <person name="He L."/>
            <person name="Cai J."/>
            <person name="Huang Q."/>
            <person name="Cai Q."/>
            <person name="Li B."/>
            <person name="Bai Y."/>
            <person name="Zhang Z."/>
            <person name="Zhang Y."/>
            <person name="Wang W."/>
            <person name="Li J."/>
            <person name="Wei F."/>
            <person name="Li H."/>
            <person name="Jian M."/>
            <person name="Li J."/>
            <person name="Zhang Z."/>
            <person name="Nielsen R."/>
            <person name="Li D."/>
            <person name="Gu W."/>
            <person name="Yang Z."/>
            <person name="Xuan Z."/>
            <person name="Ryder O.A."/>
            <person name="Leung F.C."/>
            <person name="Zhou Y."/>
            <person name="Cao J."/>
            <person name="Sun X."/>
            <person name="Fu Y."/>
            <person name="Fang X."/>
            <person name="Guo X."/>
            <person name="Wang B."/>
            <person name="Hou R."/>
            <person name="Shen F."/>
            <person name="Mu B."/>
            <person name="Ni P."/>
            <person name="Lin R."/>
            <person name="Qian W."/>
            <person name="Wang G."/>
            <person name="Yu C."/>
            <person name="Nie W."/>
            <person name="Wang J."/>
            <person name="Wu Z."/>
            <person name="Liang H."/>
            <person name="Min J."/>
            <person name="Wu Q."/>
            <person name="Cheng S."/>
            <person name="Ruan J."/>
            <person name="Wang M."/>
            <person name="Shi Z."/>
            <person name="Wen M."/>
            <person name="Liu B."/>
            <person name="Ren X."/>
            <person name="Zheng H."/>
            <person name="Dong D."/>
            <person name="Cook K."/>
            <person name="Shan G."/>
            <person name="Zhang H."/>
            <person name="Kosiol C."/>
            <person name="Xie X."/>
            <person name="Lu Z."/>
            <person name="Zheng H."/>
            <person name="Li Y."/>
            <person name="Steiner C.C."/>
            <person name="Lam T.T."/>
            <person name="Lin S."/>
            <person name="Zhang Q."/>
            <person name="Li G."/>
            <person name="Tian J."/>
            <person name="Gong T."/>
            <person name="Liu H."/>
            <person name="Zhang D."/>
            <person name="Fang L."/>
            <person name="Ye C."/>
            <person name="Zhang J."/>
            <person name="Hu W."/>
            <person name="Xu A."/>
            <person name="Ren Y."/>
            <person name="Zhang G."/>
            <person name="Bruford M.W."/>
            <person name="Li Q."/>
            <person name="Ma L."/>
            <person name="Guo Y."/>
            <person name="An N."/>
            <person name="Hu Y."/>
            <person name="Zheng Y."/>
            <person name="Shi Y."/>
            <person name="Li Z."/>
            <person name="Liu Q."/>
            <person name="Chen Y."/>
            <person name="Zhao J."/>
            <person name="Qu N."/>
            <person name="Zhao S."/>
            <person name="Tian F."/>
            <person name="Wang X."/>
            <person name="Wang H."/>
            <person name="Xu L."/>
            <person name="Liu X."/>
            <person name="Vinar T."/>
            <person name="Wang Y."/>
            <person name="Lam T.W."/>
            <person name="Yiu S.M."/>
            <person name="Liu S."/>
            <person name="Zhang H."/>
            <person name="Li D."/>
            <person name="Huang Y."/>
            <person name="Wang X."/>
            <person name="Yang G."/>
            <person name="Jiang Z."/>
            <person name="Wang J."/>
            <person name="Qin N."/>
            <person name="Li L."/>
            <person name="Li J."/>
            <person name="Bolund L."/>
            <person name="Kristiansen K."/>
            <person name="Wong G.K."/>
            <person name="Olson M."/>
            <person name="Zhang X."/>
            <person name="Li S."/>
            <person name="Yang H."/>
            <person name="Wang J."/>
            <person name="Wang J."/>
        </authorList>
    </citation>
    <scope>NUCLEOTIDE SEQUENCE [LARGE SCALE GENOMIC DNA]</scope>
</reference>
<protein>
    <submittedName>
        <fullName evidence="5">AT-hook DNA binding motif containing 1</fullName>
    </submittedName>
</protein>
<reference evidence="5" key="3">
    <citation type="submission" date="2025-09" db="UniProtKB">
        <authorList>
            <consortium name="Ensembl"/>
        </authorList>
    </citation>
    <scope>IDENTIFICATION</scope>
</reference>
<dbReference type="PANTHER" id="PTHR15617">
    <property type="entry name" value="TRANSCRIPTION FACTOR GIBBIN"/>
    <property type="match status" value="1"/>
</dbReference>
<feature type="region of interest" description="Disordered" evidence="3">
    <location>
        <begin position="1704"/>
        <end position="1734"/>
    </location>
</feature>
<name>G1MPG0_AILME</name>
<dbReference type="GO" id="GO:0003700">
    <property type="term" value="F:DNA-binding transcription factor activity"/>
    <property type="evidence" value="ECO:0007669"/>
    <property type="project" value="Ensembl"/>
</dbReference>
<feature type="region of interest" description="Disordered" evidence="3">
    <location>
        <begin position="920"/>
        <end position="995"/>
    </location>
</feature>
<feature type="region of interest" description="Disordered" evidence="3">
    <location>
        <begin position="86"/>
        <end position="132"/>
    </location>
</feature>
<feature type="region of interest" description="Disordered" evidence="3">
    <location>
        <begin position="176"/>
        <end position="203"/>
    </location>
</feature>
<feature type="compositionally biased region" description="Low complexity" evidence="3">
    <location>
        <begin position="1388"/>
        <end position="1399"/>
    </location>
</feature>
<feature type="compositionally biased region" description="Low complexity" evidence="3">
    <location>
        <begin position="421"/>
        <end position="430"/>
    </location>
</feature>
<feature type="region of interest" description="Disordered" evidence="3">
    <location>
        <begin position="784"/>
        <end position="810"/>
    </location>
</feature>
<gene>
    <name evidence="5" type="primary">AHDC1</name>
</gene>
<feature type="compositionally biased region" description="Low complexity" evidence="3">
    <location>
        <begin position="478"/>
        <end position="513"/>
    </location>
</feature>
<comment type="subcellular location">
    <subcellularLocation>
        <location evidence="1">Nucleus</location>
    </subcellularLocation>
</comment>
<feature type="compositionally biased region" description="Low complexity" evidence="3">
    <location>
        <begin position="533"/>
        <end position="547"/>
    </location>
</feature>
<dbReference type="InterPro" id="IPR032757">
    <property type="entry name" value="DUF4683"/>
</dbReference>
<feature type="compositionally biased region" description="Basic and acidic residues" evidence="3">
    <location>
        <begin position="579"/>
        <end position="596"/>
    </location>
</feature>
<feature type="compositionally biased region" description="Low complexity" evidence="3">
    <location>
        <begin position="1362"/>
        <end position="1373"/>
    </location>
</feature>
<feature type="compositionally biased region" description="Basic and acidic residues" evidence="3">
    <location>
        <begin position="384"/>
        <end position="399"/>
    </location>
</feature>
<feature type="domain" description="DUF4683" evidence="4">
    <location>
        <begin position="787"/>
        <end position="844"/>
    </location>
</feature>
<feature type="compositionally biased region" description="Polar residues" evidence="3">
    <location>
        <begin position="103"/>
        <end position="116"/>
    </location>
</feature>
<feature type="region of interest" description="Disordered" evidence="3">
    <location>
        <begin position="462"/>
        <end position="513"/>
    </location>
</feature>
<reference evidence="5" key="2">
    <citation type="submission" date="2025-08" db="UniProtKB">
        <authorList>
            <consortium name="Ensembl"/>
        </authorList>
    </citation>
    <scope>IDENTIFICATION</scope>
</reference>
<keyword evidence="2" id="KW-0539">Nucleus</keyword>
<evidence type="ECO:0000313" key="6">
    <source>
        <dbReference type="Proteomes" id="UP000008912"/>
    </source>
</evidence>
<dbReference type="GO" id="GO:0005634">
    <property type="term" value="C:nucleus"/>
    <property type="evidence" value="ECO:0007669"/>
    <property type="project" value="UniProtKB-SubCell"/>
</dbReference>
<accession>G1MPG0</accession>
<dbReference type="GO" id="GO:0001707">
    <property type="term" value="P:mesoderm formation"/>
    <property type="evidence" value="ECO:0007669"/>
    <property type="project" value="Ensembl"/>
</dbReference>
<dbReference type="Ensembl" id="ENSAMET00000022031.2">
    <property type="protein sequence ID" value="ENSAMEP00000021262.2"/>
    <property type="gene ID" value="ENSAMEG00000020208.2"/>
</dbReference>
<feature type="region of interest" description="Disordered" evidence="3">
    <location>
        <begin position="1453"/>
        <end position="1491"/>
    </location>
</feature>
<feature type="compositionally biased region" description="Polar residues" evidence="3">
    <location>
        <begin position="371"/>
        <end position="383"/>
    </location>
</feature>
<feature type="region of interest" description="Disordered" evidence="3">
    <location>
        <begin position="227"/>
        <end position="317"/>
    </location>
</feature>
<feature type="compositionally biased region" description="Basic residues" evidence="3">
    <location>
        <begin position="940"/>
        <end position="949"/>
    </location>
</feature>
<evidence type="ECO:0000256" key="2">
    <source>
        <dbReference type="ARBA" id="ARBA00023242"/>
    </source>
</evidence>
<feature type="region of interest" description="Disordered" evidence="3">
    <location>
        <begin position="356"/>
        <end position="443"/>
    </location>
</feature>